<sequence>MAKPGAVLYAFNIHNLDSSQILQEVELNFKGPVFTPSLSALLPRCMPTVAFPYISSIHVAENHILCCTTHRLFYLFSVPESGSSSSLAPSLESFNAPSLSRLPVQFVTKGELRTDWWVRRGLFVVSQRAVELETGESSLVTCNDVLVWSWDDAVYLSHLTEDAEDSLLFAQVKQIVFCDYRDRGVLQNPMNLETFLLFSLSNYYTAWFPATSSLPSSVSHPHRLVESQTCGAIWAFLWSDCVLLSMLPNNTATVINSSSSSSSSSTSTTTATTGTTTIGSSGYNSTIEYPLDSLGLRPIAVCAFHLLLAELLHSQQLLIASGYLQQATALYLPGFPASLEFLLHYALNCGDSTFLSATLQLLSQLPFFSHILVRCLRKQERSMWPFAVQNAEDIQSLYLEFLFNNDMEYAVTTISILQGLLCSVGNAWNAATQSPLQIETWKQALRGSEEWLIDDYSEVFCCNVEGECVAHLSGLQLLFVAIIRGEYALLADIYRFLLMEVRMGREFYVGSASRRDGEADSRGIFGVARAERDCGAIVVQRTHGIAGAFAQKRGIRVGHGHASRGRQLCGQSGGFDAREWLADGAAGCRAGESSDERVEDWRGRTMGCRYLLRRCMTADCAEWSLLVLLVLLKEKQLVQFARARPDLWEQCVEDVLESGNEELKRVIGTVQQTLQSKLVLLPVCSMRTIT</sequence>
<evidence type="ECO:0000313" key="3">
    <source>
        <dbReference type="EMBL" id="CBK24218.2"/>
    </source>
</evidence>
<dbReference type="GeneID" id="24921032"/>
<dbReference type="RefSeq" id="XP_012898266.1">
    <property type="nucleotide sequence ID" value="XM_013042812.1"/>
</dbReference>
<keyword evidence="4" id="KW-1185">Reference proteome</keyword>
<accession>D8M829</accession>
<evidence type="ECO:0000256" key="1">
    <source>
        <dbReference type="SAM" id="MobiDB-lite"/>
    </source>
</evidence>
<dbReference type="AlphaFoldDB" id="D8M829"/>
<name>D8M829_BLAHO</name>
<dbReference type="Pfam" id="PF07064">
    <property type="entry name" value="RIC1"/>
    <property type="match status" value="1"/>
</dbReference>
<dbReference type="InterPro" id="IPR009771">
    <property type="entry name" value="RIC1_C"/>
</dbReference>
<feature type="domain" description="RIC1 C-terminal alpha solenoid region" evidence="2">
    <location>
        <begin position="332"/>
        <end position="498"/>
    </location>
</feature>
<protein>
    <recommendedName>
        <fullName evidence="2">RIC1 C-terminal alpha solenoid region domain-containing protein</fullName>
    </recommendedName>
</protein>
<dbReference type="Proteomes" id="UP000008312">
    <property type="component" value="Unassembled WGS sequence"/>
</dbReference>
<evidence type="ECO:0000259" key="2">
    <source>
        <dbReference type="Pfam" id="PF07064"/>
    </source>
</evidence>
<dbReference type="OrthoDB" id="10584356at2759"/>
<gene>
    <name evidence="3" type="ORF">GSBLH_T00003983001</name>
</gene>
<reference evidence="3" key="1">
    <citation type="submission" date="2010-02" db="EMBL/GenBank/DDBJ databases">
        <title>Sequencing and annotation of the Blastocystis hominis genome.</title>
        <authorList>
            <person name="Wincker P."/>
        </authorList>
    </citation>
    <scope>NUCLEOTIDE SEQUENCE</scope>
    <source>
        <strain evidence="3">Singapore isolate B</strain>
    </source>
</reference>
<evidence type="ECO:0000313" key="4">
    <source>
        <dbReference type="Proteomes" id="UP000008312"/>
    </source>
</evidence>
<proteinExistence type="predicted"/>
<dbReference type="EMBL" id="FN668683">
    <property type="protein sequence ID" value="CBK24218.2"/>
    <property type="molecule type" value="Genomic_DNA"/>
</dbReference>
<dbReference type="InParanoid" id="D8M829"/>
<organism evidence="3">
    <name type="scientific">Blastocystis hominis</name>
    <dbReference type="NCBI Taxonomy" id="12968"/>
    <lineage>
        <taxon>Eukaryota</taxon>
        <taxon>Sar</taxon>
        <taxon>Stramenopiles</taxon>
        <taxon>Bigyra</taxon>
        <taxon>Opalozoa</taxon>
        <taxon>Opalinata</taxon>
        <taxon>Blastocystidae</taxon>
        <taxon>Blastocystis</taxon>
    </lineage>
</organism>
<feature type="region of interest" description="Disordered" evidence="1">
    <location>
        <begin position="255"/>
        <end position="275"/>
    </location>
</feature>